<name>A0A251UHJ0_HELAN</name>
<accession>A0A251UHJ0</accession>
<feature type="signal peptide" evidence="1">
    <location>
        <begin position="1"/>
        <end position="25"/>
    </location>
</feature>
<keyword evidence="1" id="KW-0732">Signal</keyword>
<reference evidence="3" key="1">
    <citation type="journal article" date="2017" name="Nature">
        <title>The sunflower genome provides insights into oil metabolism, flowering and Asterid evolution.</title>
        <authorList>
            <person name="Badouin H."/>
            <person name="Gouzy J."/>
            <person name="Grassa C.J."/>
            <person name="Murat F."/>
            <person name="Staton S.E."/>
            <person name="Cottret L."/>
            <person name="Lelandais-Briere C."/>
            <person name="Owens G.L."/>
            <person name="Carrere S."/>
            <person name="Mayjonade B."/>
            <person name="Legrand L."/>
            <person name="Gill N."/>
            <person name="Kane N.C."/>
            <person name="Bowers J.E."/>
            <person name="Hubner S."/>
            <person name="Bellec A."/>
            <person name="Berard A."/>
            <person name="Berges H."/>
            <person name="Blanchet N."/>
            <person name="Boniface M.C."/>
            <person name="Brunel D."/>
            <person name="Catrice O."/>
            <person name="Chaidir N."/>
            <person name="Claudel C."/>
            <person name="Donnadieu C."/>
            <person name="Faraut T."/>
            <person name="Fievet G."/>
            <person name="Helmstetter N."/>
            <person name="King M."/>
            <person name="Knapp S.J."/>
            <person name="Lai Z."/>
            <person name="Le Paslier M.C."/>
            <person name="Lippi Y."/>
            <person name="Lorenzon L."/>
            <person name="Mandel J.R."/>
            <person name="Marage G."/>
            <person name="Marchand G."/>
            <person name="Marquand E."/>
            <person name="Bret-Mestries E."/>
            <person name="Morien E."/>
            <person name="Nambeesan S."/>
            <person name="Nguyen T."/>
            <person name="Pegot-Espagnet P."/>
            <person name="Pouilly N."/>
            <person name="Raftis F."/>
            <person name="Sallet E."/>
            <person name="Schiex T."/>
            <person name="Thomas J."/>
            <person name="Vandecasteele C."/>
            <person name="Vares D."/>
            <person name="Vear F."/>
            <person name="Vautrin S."/>
            <person name="Crespi M."/>
            <person name="Mangin B."/>
            <person name="Burke J.M."/>
            <person name="Salse J."/>
            <person name="Munos S."/>
            <person name="Vincourt P."/>
            <person name="Rieseberg L.H."/>
            <person name="Langlade N.B."/>
        </authorList>
    </citation>
    <scope>NUCLEOTIDE SEQUENCE [LARGE SCALE GENOMIC DNA]</scope>
    <source>
        <strain evidence="3">cv. SF193</strain>
    </source>
</reference>
<sequence>MSVARGLRTFTLRLFSFLCLLPLHTFFTTNRRGFQTSIFRGFRQTGKGIITVPGVRPLPRQRAQNLSTNLLIQPFRLQSL</sequence>
<keyword evidence="3" id="KW-1185">Reference proteome</keyword>
<feature type="chain" id="PRO_5012242242" description="Secreted protein" evidence="1">
    <location>
        <begin position="26"/>
        <end position="80"/>
    </location>
</feature>
<dbReference type="EMBL" id="CM007895">
    <property type="protein sequence ID" value="OTG21771.1"/>
    <property type="molecule type" value="Genomic_DNA"/>
</dbReference>
<dbReference type="AlphaFoldDB" id="A0A251UHJ0"/>
<proteinExistence type="predicted"/>
<evidence type="ECO:0008006" key="4">
    <source>
        <dbReference type="Google" id="ProtNLM"/>
    </source>
</evidence>
<gene>
    <name evidence="2" type="ORF">HannXRQ_Chr06g0164181</name>
</gene>
<evidence type="ECO:0000313" key="3">
    <source>
        <dbReference type="Proteomes" id="UP000215914"/>
    </source>
</evidence>
<evidence type="ECO:0000313" key="2">
    <source>
        <dbReference type="EMBL" id="OTG21771.1"/>
    </source>
</evidence>
<protein>
    <recommendedName>
        <fullName evidence="4">Secreted protein</fullName>
    </recommendedName>
</protein>
<evidence type="ECO:0000256" key="1">
    <source>
        <dbReference type="SAM" id="SignalP"/>
    </source>
</evidence>
<organism evidence="2 3">
    <name type="scientific">Helianthus annuus</name>
    <name type="common">Common sunflower</name>
    <dbReference type="NCBI Taxonomy" id="4232"/>
    <lineage>
        <taxon>Eukaryota</taxon>
        <taxon>Viridiplantae</taxon>
        <taxon>Streptophyta</taxon>
        <taxon>Embryophyta</taxon>
        <taxon>Tracheophyta</taxon>
        <taxon>Spermatophyta</taxon>
        <taxon>Magnoliopsida</taxon>
        <taxon>eudicotyledons</taxon>
        <taxon>Gunneridae</taxon>
        <taxon>Pentapetalae</taxon>
        <taxon>asterids</taxon>
        <taxon>campanulids</taxon>
        <taxon>Asterales</taxon>
        <taxon>Asteraceae</taxon>
        <taxon>Asteroideae</taxon>
        <taxon>Heliantheae alliance</taxon>
        <taxon>Heliantheae</taxon>
        <taxon>Helianthus</taxon>
    </lineage>
</organism>
<dbReference type="Proteomes" id="UP000215914">
    <property type="component" value="Chromosome 6"/>
</dbReference>
<dbReference type="InParanoid" id="A0A251UHJ0"/>